<gene>
    <name evidence="1" type="primary">tagF</name>
    <name evidence="1" type="ORF">J5474_21085</name>
</gene>
<accession>A0A940MNY9</accession>
<organism evidence="1 2">
    <name type="scientific">Sagittula salina</name>
    <dbReference type="NCBI Taxonomy" id="2820268"/>
    <lineage>
        <taxon>Bacteria</taxon>
        <taxon>Pseudomonadati</taxon>
        <taxon>Pseudomonadota</taxon>
        <taxon>Alphaproteobacteria</taxon>
        <taxon>Rhodobacterales</taxon>
        <taxon>Roseobacteraceae</taxon>
        <taxon>Sagittula</taxon>
    </lineage>
</organism>
<dbReference type="InterPro" id="IPR038225">
    <property type="entry name" value="TagF_sf"/>
</dbReference>
<sequence length="219" mass="23761">MGKHPGFGDFVQAGLSKDVHDALMRWLDKTLSRVQEDAGSDWKGWWAEAQSLRFWIGRDVLGVPLAGILQPSRDKVGRVYPLILAAENVHLAVPGDGGATDQTPWEALETHVPRMQPGQGAASLLDGLTLELPAETEAERSLGHCLWAHHPEGDLEALLRAAGRADLSRAALRRSYWWAPGDANRLPVWLGCHGLPDAGALGWLLAGQPRIEPATVAED</sequence>
<dbReference type="Gene3D" id="3.40.1730.10">
    <property type="entry name" value="pa0076 domain"/>
    <property type="match status" value="1"/>
</dbReference>
<proteinExistence type="predicted"/>
<evidence type="ECO:0000313" key="2">
    <source>
        <dbReference type="Proteomes" id="UP000675940"/>
    </source>
</evidence>
<dbReference type="Pfam" id="PF09867">
    <property type="entry name" value="TagF_N"/>
    <property type="match status" value="1"/>
</dbReference>
<protein>
    <submittedName>
        <fullName evidence="1">Type VI secretion system-associated protein TagF</fullName>
    </submittedName>
</protein>
<keyword evidence="2" id="KW-1185">Reference proteome</keyword>
<dbReference type="NCBIfam" id="TIGR03373">
    <property type="entry name" value="VI_minor_4"/>
    <property type="match status" value="1"/>
</dbReference>
<dbReference type="EMBL" id="JAGISH010000020">
    <property type="protein sequence ID" value="MBP0484976.1"/>
    <property type="molecule type" value="Genomic_DNA"/>
</dbReference>
<evidence type="ECO:0000313" key="1">
    <source>
        <dbReference type="EMBL" id="MBP0484976.1"/>
    </source>
</evidence>
<comment type="caution">
    <text evidence="1">The sequence shown here is derived from an EMBL/GenBank/DDBJ whole genome shotgun (WGS) entry which is preliminary data.</text>
</comment>
<dbReference type="Proteomes" id="UP000675940">
    <property type="component" value="Unassembled WGS sequence"/>
</dbReference>
<dbReference type="InterPro" id="IPR017748">
    <property type="entry name" value="TagF"/>
</dbReference>
<name>A0A940MNY9_9RHOB</name>
<dbReference type="AlphaFoldDB" id="A0A940MNY9"/>
<reference evidence="1" key="1">
    <citation type="submission" date="2021-03" db="EMBL/GenBank/DDBJ databases">
        <title>Sagittula salina sp. nov. strain M10.9X isolated from the marine waste.</title>
        <authorList>
            <person name="Satari L."/>
            <person name="Molina-Menor E."/>
            <person name="Vidal-Verdu A."/>
            <person name="Pascual J."/>
            <person name="Pereto J."/>
            <person name="Porcar M."/>
        </authorList>
    </citation>
    <scope>NUCLEOTIDE SEQUENCE</scope>
    <source>
        <strain evidence="1">M10.9X</strain>
    </source>
</reference>